<keyword evidence="4" id="KW-0677">Repeat</keyword>
<dbReference type="Pfam" id="PF23244">
    <property type="entry name" value="VWF"/>
    <property type="match status" value="1"/>
</dbReference>
<comment type="caution">
    <text evidence="8">Lacks conserved residue(s) required for the propagation of feature annotation.</text>
</comment>
<dbReference type="PROSITE" id="PS50184">
    <property type="entry name" value="VWFC_2"/>
    <property type="match status" value="1"/>
</dbReference>
<dbReference type="Pfam" id="PF01826">
    <property type="entry name" value="TIL"/>
    <property type="match status" value="2"/>
</dbReference>
<evidence type="ECO:0000256" key="2">
    <source>
        <dbReference type="ARBA" id="ARBA00022525"/>
    </source>
</evidence>
<dbReference type="SMART" id="SM00832">
    <property type="entry name" value="C8"/>
    <property type="match status" value="4"/>
</dbReference>
<dbReference type="GO" id="GO:0005615">
    <property type="term" value="C:extracellular space"/>
    <property type="evidence" value="ECO:0007669"/>
    <property type="project" value="TreeGrafter"/>
</dbReference>
<evidence type="ECO:0000259" key="14">
    <source>
        <dbReference type="PROSITE" id="PS51446"/>
    </source>
</evidence>
<keyword evidence="3 10" id="KW-0732">Signal</keyword>
<evidence type="ECO:0000313" key="15">
    <source>
        <dbReference type="Proteomes" id="UP000515129"/>
    </source>
</evidence>
<sequence>MVISVGTVRMSQMWMLRWVILLVGLQSLQADFMKDYGEIDVTMDVMWPTTTAFSMTKVPVTTVEPNPDHQSTVCSTWGNFHFKTFDGQFFQVADTCNYVLTVMCDIPISDFNIQMQRETVNGSITFNTVTIELEGTIIKITNGDITMGNEKVSVPINMHGIQIEGSSTSLKISNKHGVTVFWEEDNYLTIELPEKYQGLTCGLCGNFNGNKHDDISVSGPAKWKVSTPMTETCEEVTLPPRDQCDQTSVCQQYLSSPGFADCYNVMDMSSFEKVCEDDLCQCYGNYDCLCNTLTEISRQCTHAGGKPGTWRTEQLCPKTCPLNLQYMECGSPCKNTCSDPTASLLCKEHCVDGCFCPIGTVEDNIGQSGCVNVNQCPCEHNGAVYQSGESYKQACKKCVCAAGHWTCTYLECPGICSVVGGSHVTTYDGKTFTFSGNCDYILTKHSNDSDIAVVGNLAKCDPARKDTCLNSITLVISGTTITFSSGGSVTVNKISPHMLPFTIGPVSIFQPSSSFIIADMKSLRLEIQLAPVMQLYIVASTEEKGKMSGLCGNYNDIQSDDFKTTSGIIEGTPTSFVNFWKQNCQDLEITFDNPCSLNIETEQLAKDWCSRLTNPNGSFAACHSEICPEMYYQWCVYDTCKCADIKKCMCAAVSNYAHACAARGIILQGWMDSEPCDMISECSGNMKYSYGMTSCGSTCRSLSEQDNTCQGSFTPVDGCTCSEGTYLNEDGSCVHADQCPCYYGNQVIAPSAVFYKDGAKCTCDLGKLHCSSQEDCVAPMTFFKCSNHGEKGTECQRTCEKQDPNNCVSMGCISGCMCPDDLLADGKGGCVNRDECPCTHNGVLYSPGEQVQQDCNTCTCTNGMWTCTKKACYGTCTIYGEGHFKTFDGRRYSFHGDCEHTIAQDYCDTNPSPSFRLVTENIPCATTSSICSKSINLFFGKYEMILSEEEDVKVIESIGTEYRYQISSAGIYVVIEVEGLLNLIWDKKTSVMIQLNNELKSKVCGLCGNFDGNANNDFMKHNGEVVTDPDDFGNSWKVKPSCPDVTNVMHPCDANPHRRAWAIKQCRIITSSVFEDCHSLVDSGPYYDACERDTCACDSGGDCDCLCTAVAAYAAECRKRGACVTWRRPNFCPLFCDYYNKPPEECEWHYKPCGSTCMKTCKNPSGTCSDQIPPLEGCFPQCPSERPYLREETMKCVTEEECKDCVYNGKVFPRGSEIYKTTDGNGVCFIALCDYNGEIKRIITESCGTTTSTPFTFTTTPETTITPTITFTPTTTTTGTSTPTSIETSPTTVTIPTTSTETPSTITFTTTPTTGTSTPTTVTITPTLTETPSTVSTTTATTTTPTSTPTSTETSPTTVTITPTSRGTPSTITSTTTPTTGSSTPTSTEKSTISTVTPSTISTTTATTTTTPICTPKCTWSDWTDGNTPSTEPEGFETEPIDALWKSKKITCQSPEEIECRAVNYPQKSLQDLGQTVYCNTSFGLSCSNEDNANSIPSLCYNYEIRVKCCKPEDYCTPSTTSPSTLTSTPTTVTITPTSTETPSTVSTTTSTTTTPTSTETSPTTVTITPTPTSTETPSTISTTTATTTTPTSPETSPTTVTITPISTETPSTISTTTATTTTPTSTPTSTETSPTTVTITPTSTETPSTITSTTTPTTGSSTPTSTETSTISTVTPSTISTTTATTTTTPICTPKCTWSDWTDGNTPSTEPEGFETEPIDALWKSKKIACQSPEEIECRAVNYPQKSLQDLGQTVYCNTSFGLSCSNEDNANSIPPLCYNYEIRVKCCKPEDYCTPSTTSPSTITSTTSTTAVTSTPTTVTITPTSTETPSTISTTTVTTTTPTSTPTSTETSPTTVTITPTSTETPSTITFTTTPTTGTSTPTTVTITPTLTETPSTVSTTTATTTTPTSTPTSTETSPTTVTITPTSRGTPSTITSTTTPTTGSSTPTSTETSTISTVTPSTISTTTATTTTTPICTPKCTWSDWTDGNTPSTEPEGFETEPIDALWKSKKITCQSPEEIECRAVNYPQKSLQDLGQTVYCNTSFGLSCSNEDNANSIPPLCYNYEIRVKCCKPEDYCTPSTTSPSTLTSTPTTVTITPTSTETPSTVSTTTSTTTTPTSTETSPTTVTITPTPTSTETPSTISTTTATTTTPTSPETSPTTVTITPTSTETPSTISTTTATTTTPTSTPTSTETSPTTVTITPTSTGTPSTITFTTTPTTGSSTPTSTETSTISTVTPSTISTTTATTTTTPICTPKCTWSDWTDGNTPSTEPEGFETEPIDALWKSKKIACQSPEEIECRAVNYPQKSLQDLGQTVYCNTSFGLSCSNEDNANSIPPLCYNYEIRVKCCKPEDYCTPSTTSPSTITSTTSTTAVTSTPTTVTITPTSTETPSTISTTTVTTTTPTSTPTSTETSPTTVTITPTTTETPSTITFTTTPTTGTSTPTTVTITPTLTETPSTVSTTTATTTTPTSTPTSTETSPTTVTITPTSRGTPSTITSTTTPTTGSSTPTSTETSTISTVTPSTISTTTATTTTTPICTPKCTWSDWTDGNTPSTEPEGFETEPIDALWKSKKITCQSPEEIECRAVNYPQKSLQDLGQTVYCNTSYGLSCSNEDNANSIPPLCYNYEMRVKCCKPEDYCTPSTTSPSTLTSTPTTVTITPTSTETPSTVSTTTSTTTTPTSTETSPTTVTITPTPTSTETPSTISTTTATTTTPTSPETSPTTVTITPTSTETPSTISTTTATTTTPTSTPTSTETSPTTVTITPTSTGTPSTITFTTTPTTGSSTPTSTETSTISTVTPSTISTTTARTTTTPICTPKCTWSDWTDGNTPSTEPEGFETEPIDALWKSKKIACQSPEEIECRAVNYPQKSLQDLGQTVYCNTSFGLSCSNEDNANSIPPLCYNYEIRVKCCKPEDYCTPSTTSPSTITSTTSTTAVTSTPTTVTITPTSTETPSTISTTTVTTTTPTSTPTSTETSPTTVTITPISTETPSTITFTTTPTTGTSTPTTVTITPTLTETPSTVSTTTATTTTPTSTPTSTETSPTTVTITPTSRGTPSTITSTTTPTTGSSTPTSTETSTISTVTPSTISTTTATTTTTPICTPKCTWSDWTDGNTPSTEPEGFETEPIDALWKSKKITCQSPEEIECRAVNYPQKSLQDLGQTVYCNTSFGLSCSNEDNANSIPPLCYNYEIRVKCCKPEDYCTPSTTSPSTLTSTPTTVTITPTSTETPSTVSTTTSTTTTPTSTETSPTTVTITPTPTSTETPSTISTTTATTTTPTSPETSPTTVTITPTSTETPSTISTTTATTTTPTSTPTSTETSPTTVTITPTSTGTPSTITSTTTPTTGSSTPTSTETSTISTVTPSTISTTTATTTTTPICTPKCTWSDWTDGNTPSTEPEGFETEPIDALWKSKKIACQSPEEIECRAVNYPQKSLQDLGQTVYCNTSFGLSCSNEDNANSIPPLCYNYEIRVKCCKPEDYCTPSTTSPSTITSTTSTTAVTSTPTTVTITPTSTETPSTISTTTVTTTTPTSTPTSTETSPTTVTITPTSTETPSTISTTTATTTTPTSTETSPKTVTITPTSTGTPSTISTTTATTTTPTSTHTSTETSPTTVTITPTSTETPSTISTTTATTTTPTSPETSPTTVTITPTSTETPSTISTTTATTTTPTSTPTSTETSPTTVTITPTSTGTPSTITSTTTPTTGSSTSTSTETSTISTVTPSTISTTTATTTTTPICTPKCTWSDWTDGNTPSTEPEGFETEPIDALWNSKKIACQSPEEIECRAVNYPQKSLQDLGQTVYCNTSFGLSCSNEDNANSIPPLCYNYEIRVKCCKPEDYCTPSTTSPSTLTSTTSTTIETSTPTTVTITPTSTETPSTVSTTTSTTTTPTSTETSPTTVTITPTSTGTPSTISTTTATTTTPTSTHTSTETSETTVTITPTSTGTPSTITSTTTPTTGTSTPTSTETSTISTVTPSTISSTTATTKTTPICTPKCTWSDWTDGNTPSTEPEGFETEPIDALWNSKKIACQSPEEIECRAVNYPQKSLQDLGQTVYCNTSFGLSCSNEDNANSIPPLCYNYEIRVKCCRPEDYCTPTTSPSTLTSTTSTTTVTSTPTTVTITPTSTETPSTISTTTATTTTPTSTPTSTETPSTISTTTATTTTPTSTPTSTETPSTITSTTTTIGTSTPTSTETLPTTVTTPTSTYTTNTITPSTVTMTPTSSETSSTISTTTATTTSPTSTETSETTVTITPTSTGTPSTITSTTTPSTGTSTPTSTETSTISTVTPSTISSTTATTKTTPICTPKCTWSDWTDGNTPSTEAEGFETEPIDALWKSKKIICQSPEEIECRAVNYPQKSLQDLGQTVYCNTSFGLSCSNEDNANSIPPLCYNYEIRVKCCKPEDYCTPTTSPSTLTSTTSTTTVTSTPTTVTITPTSTETPSTISTTTATTTTPTSTETPSTISTTTATTTTPTSTHTSTETSPTTVTITPTSTGTPSTITSTSTPITGTLTPTSTETPSTISTTTATTTTPTSTPTSTETSPTTVTITPTSTGTPSTITSTSTPITGTLTPTSTETPSTISTTTAITTTPTSTPTSTETPSTITSTTTTIGTSTPTSTETLPTTVTTPTSTYTTNTITPSTVTMTPTSSETSSTTSTTTGTTTPTSTKTSTRIFTTTTGIHVVTGVTPNTTRNNTVHQCQCPYLTAVYSPGSIIYNKTDQAGWCFTAKCNSSCGIDIVSQPCKLPRDCKEFNRKHLESWIENCKNNTCKNGSVTSTPLQCGISDNVIPKCSNGIKAKKVPYNNGCCSKYECECKCSGWGDPHYQTFDGTYYAFQGNCTYVLFQEIIPKYNISVHVKNYYCDVKNNLACPEYVVVNYKSYKIKLTSNTKEVQVYVNDELKQLTYMNNDFFIITSGMAVIVNITEIKVDITVNHQGFEINLPFSYFHGNTEGQCGVCDNNRTNDCRRPDGQIDQSCVNMAELWMVPPGCKIPPTQSPPTHPTPSTCNPTICDLIKSDMFMECHGVVPYESYYEACKYDVCHMGNSSIGCTSLEAYALLCGKQGICVEWRTSNELTKKCEYKCPSHKVYKGCGPKVEKTCSTRYNDMFVEKDCQNNNCHQTFTEGCYCPDDKYRVSSTIDACTSYCDCIGPDGLPRQPGDTWTMDCHEYTCSNETFGIKTVPVGCPAEKSCGPEQKKIIENCCLTCVCDVELCLQKKCAVGYTLAANKSEDSCCPPCVPKDVCVYNNTEYQPGVQIPTDPCIECNCLMDKDPNTQLHVVTCASIACEPCPDGFVPVQEEGECCQTCQQNSCFYTAPDNTTHILKTGDTYNYKCETVICQQMNDTFMIEKTIATCPEFNPDECVPGTLTLDADECCNTCELRNCVRVKNTTDVTLNDCKSIHPIEVTSCSGHCDTESMYSMGANIMMHSCSCCREMKTSVKKVQLKCSDDRVIDHDYVYIESCKCTPIACENQKTSG</sequence>
<dbReference type="InterPro" id="IPR002919">
    <property type="entry name" value="TIL_dom"/>
</dbReference>
<feature type="disulfide bond" evidence="8">
    <location>
        <begin position="5405"/>
        <end position="5454"/>
    </location>
</feature>
<evidence type="ECO:0000256" key="5">
    <source>
        <dbReference type="ARBA" id="ARBA00023008"/>
    </source>
</evidence>
<dbReference type="PROSITE" id="PS01208">
    <property type="entry name" value="VWFC_1"/>
    <property type="match status" value="1"/>
</dbReference>
<dbReference type="GO" id="GO:0030414">
    <property type="term" value="F:peptidase inhibitor activity"/>
    <property type="evidence" value="ECO:0007669"/>
    <property type="project" value="InterPro"/>
</dbReference>
<dbReference type="Pfam" id="PF08742">
    <property type="entry name" value="C8"/>
    <property type="match status" value="4"/>
</dbReference>
<dbReference type="FunFam" id="2.10.25.10:FF:000153">
    <property type="entry name" value="MUC5B isoform 1"/>
    <property type="match status" value="1"/>
</dbReference>
<evidence type="ECO:0000259" key="12">
    <source>
        <dbReference type="PROSITE" id="PS50184"/>
    </source>
</evidence>
<keyword evidence="15" id="KW-1185">Reference proteome</keyword>
<feature type="region of interest" description="Disordered" evidence="9">
    <location>
        <begin position="4107"/>
        <end position="4307"/>
    </location>
</feature>
<feature type="region of interest" description="Disordered" evidence="9">
    <location>
        <begin position="3854"/>
        <end position="3994"/>
    </location>
</feature>
<dbReference type="InterPro" id="IPR001007">
    <property type="entry name" value="VWF_dom"/>
</dbReference>
<keyword evidence="7" id="KW-0325">Glycoprotein</keyword>
<feature type="disulfide bond" evidence="8">
    <location>
        <begin position="5420"/>
        <end position="5472"/>
    </location>
</feature>
<dbReference type="GO" id="GO:0031012">
    <property type="term" value="C:extracellular matrix"/>
    <property type="evidence" value="ECO:0007669"/>
    <property type="project" value="TreeGrafter"/>
</dbReference>
<keyword evidence="5" id="KW-0186">Copper</keyword>
<evidence type="ECO:0000256" key="7">
    <source>
        <dbReference type="ARBA" id="ARBA00023180"/>
    </source>
</evidence>
<dbReference type="InterPro" id="IPR058753">
    <property type="entry name" value="TIL_OTOGL_Mucin"/>
</dbReference>
<evidence type="ECO:0000256" key="10">
    <source>
        <dbReference type="SAM" id="SignalP"/>
    </source>
</evidence>
<feature type="domain" description="CTCK" evidence="11">
    <location>
        <begin position="5391"/>
        <end position="5478"/>
    </location>
</feature>
<protein>
    <submittedName>
        <fullName evidence="16">Mucin-2-like</fullName>
    </submittedName>
</protein>
<proteinExistence type="predicted"/>
<dbReference type="SUPFAM" id="SSF57603">
    <property type="entry name" value="FnI-like domain"/>
    <property type="match status" value="3"/>
</dbReference>
<keyword evidence="2" id="KW-0964">Secreted</keyword>
<feature type="region of interest" description="Disordered" evidence="9">
    <location>
        <begin position="2930"/>
        <end position="3093"/>
    </location>
</feature>
<gene>
    <name evidence="16" type="primary">LOC113042834</name>
</gene>
<evidence type="ECO:0000259" key="13">
    <source>
        <dbReference type="PROSITE" id="PS51233"/>
    </source>
</evidence>
<feature type="region of interest" description="Disordered" evidence="9">
    <location>
        <begin position="1518"/>
        <end position="1677"/>
    </location>
</feature>
<dbReference type="PROSITE" id="PS01225">
    <property type="entry name" value="CTCK_2"/>
    <property type="match status" value="1"/>
</dbReference>
<name>A0A6P6JB26_CARAU</name>
<dbReference type="Pfam" id="PF13330">
    <property type="entry name" value="Mucin2_WxxW"/>
    <property type="match status" value="11"/>
</dbReference>
<reference evidence="16" key="1">
    <citation type="submission" date="2025-08" db="UniProtKB">
        <authorList>
            <consortium name="RefSeq"/>
        </authorList>
    </citation>
    <scope>IDENTIFICATION</scope>
    <source>
        <strain evidence="16">Wakin</strain>
        <tissue evidence="16">Muscle</tissue>
    </source>
</reference>
<feature type="region of interest" description="Disordered" evidence="9">
    <location>
        <begin position="3213"/>
        <end position="3372"/>
    </location>
</feature>
<feature type="domain" description="VWFD" evidence="13">
    <location>
        <begin position="72"/>
        <end position="251"/>
    </location>
</feature>
<feature type="chain" id="PRO_5027744653" evidence="10">
    <location>
        <begin position="31"/>
        <end position="5484"/>
    </location>
</feature>
<feature type="region of interest" description="Disordered" evidence="9">
    <location>
        <begin position="2649"/>
        <end position="2813"/>
    </location>
</feature>
<dbReference type="InterPro" id="IPR050780">
    <property type="entry name" value="Mucin_vWF_Thrombospondin_sf"/>
</dbReference>
<dbReference type="SMART" id="SM00214">
    <property type="entry name" value="VWC"/>
    <property type="match status" value="5"/>
</dbReference>
<dbReference type="RefSeq" id="XP_026057614.1">
    <property type="nucleotide sequence ID" value="XM_026201829.1"/>
</dbReference>
<dbReference type="PROSITE" id="PS51233">
    <property type="entry name" value="VWFD"/>
    <property type="match status" value="4"/>
</dbReference>
<dbReference type="InterPro" id="IPR036084">
    <property type="entry name" value="Ser_inhib-like_sf"/>
</dbReference>
<dbReference type="PROSITE" id="PS51446">
    <property type="entry name" value="PACIFASTIN"/>
    <property type="match status" value="1"/>
</dbReference>
<feature type="region of interest" description="Disordered" evidence="9">
    <location>
        <begin position="3495"/>
        <end position="3732"/>
    </location>
</feature>
<organism evidence="15 16">
    <name type="scientific">Carassius auratus</name>
    <name type="common">Goldfish</name>
    <dbReference type="NCBI Taxonomy" id="7957"/>
    <lineage>
        <taxon>Eukaryota</taxon>
        <taxon>Metazoa</taxon>
        <taxon>Chordata</taxon>
        <taxon>Craniata</taxon>
        <taxon>Vertebrata</taxon>
        <taxon>Euteleostomi</taxon>
        <taxon>Actinopterygii</taxon>
        <taxon>Neopterygii</taxon>
        <taxon>Teleostei</taxon>
        <taxon>Ostariophysi</taxon>
        <taxon>Cypriniformes</taxon>
        <taxon>Cyprinidae</taxon>
        <taxon>Cyprininae</taxon>
        <taxon>Carassius</taxon>
    </lineage>
</organism>
<accession>A0A6P6JB26</accession>
<dbReference type="PANTHER" id="PTHR11339">
    <property type="entry name" value="EXTRACELLULAR MATRIX GLYCOPROTEIN RELATED"/>
    <property type="match status" value="1"/>
</dbReference>
<dbReference type="CDD" id="cd19941">
    <property type="entry name" value="TIL"/>
    <property type="match status" value="4"/>
</dbReference>
<evidence type="ECO:0000256" key="9">
    <source>
        <dbReference type="SAM" id="MobiDB-lite"/>
    </source>
</evidence>
<dbReference type="SMART" id="SM00215">
    <property type="entry name" value="VWC_out"/>
    <property type="match status" value="2"/>
</dbReference>
<feature type="region of interest" description="Disordered" evidence="9">
    <location>
        <begin position="1258"/>
        <end position="1398"/>
    </location>
</feature>
<dbReference type="Proteomes" id="UP000515129">
    <property type="component" value="Chromosome 25"/>
</dbReference>
<evidence type="ECO:0000256" key="1">
    <source>
        <dbReference type="ARBA" id="ARBA00004613"/>
    </source>
</evidence>
<feature type="region of interest" description="Disordered" evidence="9">
    <location>
        <begin position="4420"/>
        <end position="4680"/>
    </location>
</feature>
<dbReference type="FunFam" id="2.10.25.10:FF:000674">
    <property type="entry name" value="Mucin-2"/>
    <property type="match status" value="1"/>
</dbReference>
<feature type="signal peptide" evidence="10">
    <location>
        <begin position="1"/>
        <end position="30"/>
    </location>
</feature>
<feature type="domain" description="Pacifastin" evidence="14">
    <location>
        <begin position="842"/>
        <end position="875"/>
    </location>
</feature>
<feature type="domain" description="VWFD" evidence="13">
    <location>
        <begin position="4824"/>
        <end position="4999"/>
    </location>
</feature>
<dbReference type="InterPro" id="IPR025155">
    <property type="entry name" value="WxxW_domain"/>
</dbReference>
<evidence type="ECO:0000256" key="3">
    <source>
        <dbReference type="ARBA" id="ARBA00022729"/>
    </source>
</evidence>
<evidence type="ECO:0000256" key="8">
    <source>
        <dbReference type="PROSITE-ProRule" id="PRU00039"/>
    </source>
</evidence>
<feature type="region of interest" description="Disordered" evidence="9">
    <location>
        <begin position="2083"/>
        <end position="2242"/>
    </location>
</feature>
<dbReference type="Pfam" id="PF00094">
    <property type="entry name" value="VWD"/>
    <property type="match status" value="4"/>
</dbReference>
<dbReference type="SUPFAM" id="SSF57567">
    <property type="entry name" value="Serine protease inhibitors"/>
    <property type="match status" value="2"/>
</dbReference>
<dbReference type="Pfam" id="PF25962">
    <property type="entry name" value="TIL_OTOGL_Mucin"/>
    <property type="match status" value="1"/>
</dbReference>
<dbReference type="SMART" id="SM00041">
    <property type="entry name" value="CT"/>
    <property type="match status" value="1"/>
</dbReference>
<feature type="disulfide bond" evidence="8">
    <location>
        <begin position="5416"/>
        <end position="5470"/>
    </location>
</feature>
<dbReference type="InterPro" id="IPR006207">
    <property type="entry name" value="Cys_knot_C"/>
</dbReference>
<dbReference type="InterPro" id="IPR008037">
    <property type="entry name" value="Pacifastin_dom"/>
</dbReference>
<dbReference type="Gene3D" id="2.10.25.10">
    <property type="entry name" value="Laminin"/>
    <property type="match status" value="3"/>
</dbReference>
<feature type="domain" description="VWFD" evidence="13">
    <location>
        <begin position="874"/>
        <end position="1043"/>
    </location>
</feature>
<feature type="region of interest" description="Disordered" evidence="9">
    <location>
        <begin position="1800"/>
        <end position="1963"/>
    </location>
</feature>
<keyword evidence="6 8" id="KW-1015">Disulfide bond</keyword>
<feature type="region of interest" description="Disordered" evidence="9">
    <location>
        <begin position="2365"/>
        <end position="2528"/>
    </location>
</feature>
<dbReference type="GeneID" id="113042834"/>
<dbReference type="InterPro" id="IPR014853">
    <property type="entry name" value="VWF/SSPO/ZAN-like_Cys-rich_dom"/>
</dbReference>
<dbReference type="OrthoDB" id="160294at2759"/>
<dbReference type="SMART" id="SM00216">
    <property type="entry name" value="VWD"/>
    <property type="match status" value="4"/>
</dbReference>
<feature type="domain" description="VWFC" evidence="12">
    <location>
        <begin position="5249"/>
        <end position="5315"/>
    </location>
</feature>
<dbReference type="KEGG" id="caua:113042834"/>
<comment type="subcellular location">
    <subcellularLocation>
        <location evidence="1">Secreted</location>
    </subcellularLocation>
</comment>
<feature type="domain" description="VWFD" evidence="13">
    <location>
        <begin position="414"/>
        <end position="596"/>
    </location>
</feature>
<dbReference type="PANTHER" id="PTHR11339:SF408">
    <property type="entry name" value="MUCIN-5B"/>
    <property type="match status" value="1"/>
</dbReference>
<evidence type="ECO:0000313" key="16">
    <source>
        <dbReference type="RefSeq" id="XP_026057614.1"/>
    </source>
</evidence>
<dbReference type="InterPro" id="IPR001846">
    <property type="entry name" value="VWF_type-D"/>
</dbReference>
<evidence type="ECO:0000256" key="6">
    <source>
        <dbReference type="ARBA" id="ARBA00023157"/>
    </source>
</evidence>
<evidence type="ECO:0000259" key="11">
    <source>
        <dbReference type="PROSITE" id="PS01225"/>
    </source>
</evidence>
<evidence type="ECO:0000256" key="4">
    <source>
        <dbReference type="ARBA" id="ARBA00022737"/>
    </source>
</evidence>